<organism evidence="2 3">
    <name type="scientific">Suillus subaureus</name>
    <dbReference type="NCBI Taxonomy" id="48587"/>
    <lineage>
        <taxon>Eukaryota</taxon>
        <taxon>Fungi</taxon>
        <taxon>Dikarya</taxon>
        <taxon>Basidiomycota</taxon>
        <taxon>Agaricomycotina</taxon>
        <taxon>Agaricomycetes</taxon>
        <taxon>Agaricomycetidae</taxon>
        <taxon>Boletales</taxon>
        <taxon>Suillineae</taxon>
        <taxon>Suillaceae</taxon>
        <taxon>Suillus</taxon>
    </lineage>
</organism>
<comment type="caution">
    <text evidence="2">The sequence shown here is derived from an EMBL/GenBank/DDBJ whole genome shotgun (WGS) entry which is preliminary data.</text>
</comment>
<keyword evidence="3" id="KW-1185">Reference proteome</keyword>
<accession>A0A9P7J981</accession>
<evidence type="ECO:0000256" key="1">
    <source>
        <dbReference type="SAM" id="MobiDB-lite"/>
    </source>
</evidence>
<reference evidence="2" key="1">
    <citation type="journal article" date="2020" name="New Phytol.">
        <title>Comparative genomics reveals dynamic genome evolution in host specialist ectomycorrhizal fungi.</title>
        <authorList>
            <person name="Lofgren L.A."/>
            <person name="Nguyen N.H."/>
            <person name="Vilgalys R."/>
            <person name="Ruytinx J."/>
            <person name="Liao H.L."/>
            <person name="Branco S."/>
            <person name="Kuo A."/>
            <person name="LaButti K."/>
            <person name="Lipzen A."/>
            <person name="Andreopoulos W."/>
            <person name="Pangilinan J."/>
            <person name="Riley R."/>
            <person name="Hundley H."/>
            <person name="Na H."/>
            <person name="Barry K."/>
            <person name="Grigoriev I.V."/>
            <person name="Stajich J.E."/>
            <person name="Kennedy P.G."/>
        </authorList>
    </citation>
    <scope>NUCLEOTIDE SEQUENCE</scope>
    <source>
        <strain evidence="2">MN1</strain>
    </source>
</reference>
<dbReference type="AlphaFoldDB" id="A0A9P7J981"/>
<protein>
    <submittedName>
        <fullName evidence="2">Uncharacterized protein</fullName>
    </submittedName>
</protein>
<feature type="region of interest" description="Disordered" evidence="1">
    <location>
        <begin position="150"/>
        <end position="185"/>
    </location>
</feature>
<dbReference type="GeneID" id="64627300"/>
<dbReference type="RefSeq" id="XP_041189118.1">
    <property type="nucleotide sequence ID" value="XM_041333283.1"/>
</dbReference>
<sequence>MVNISTFIHRHIKYINYRMSKHIASNDDMPTAKHLRIDEGSQTAPLADEGAWRILEDYLTTSMTYPQMEEAFQSYLAQHALFSGDGDDDVALENLHVVKAKHMPQTPCVHKVCSTMDRQLSRACVQPLCKPTKHLQLKNPYLDLYAGEDDDKEEVEEGFNDEGKEDAGEDDDEEEVEEDFNDEGKEDNNHVWKVMHLPGLSSAARFTAIINHLARNITDYVAKHLQKKELCVIVSAWIAGQLYVLADGPKTISDSLPFSLYLTVKQYVHISDEEHEVVEQSHRKIPNPAWVRIKHEKYKGNIAQVFDSDLPNNFIVVLVPPQDFPYSMPHRSWSLLD</sequence>
<dbReference type="OrthoDB" id="2691365at2759"/>
<gene>
    <name evidence="2" type="ORF">BJ212DRAFT_1302541</name>
</gene>
<feature type="compositionally biased region" description="Acidic residues" evidence="1">
    <location>
        <begin position="150"/>
        <end position="160"/>
    </location>
</feature>
<evidence type="ECO:0000313" key="2">
    <source>
        <dbReference type="EMBL" id="KAG1809292.1"/>
    </source>
</evidence>
<feature type="compositionally biased region" description="Acidic residues" evidence="1">
    <location>
        <begin position="167"/>
        <end position="181"/>
    </location>
</feature>
<proteinExistence type="predicted"/>
<evidence type="ECO:0000313" key="3">
    <source>
        <dbReference type="Proteomes" id="UP000807769"/>
    </source>
</evidence>
<dbReference type="EMBL" id="JABBWG010000034">
    <property type="protein sequence ID" value="KAG1809292.1"/>
    <property type="molecule type" value="Genomic_DNA"/>
</dbReference>
<name>A0A9P7J981_9AGAM</name>
<dbReference type="Proteomes" id="UP000807769">
    <property type="component" value="Unassembled WGS sequence"/>
</dbReference>